<comment type="caution">
    <text evidence="2">The sequence shown here is derived from an EMBL/GenBank/DDBJ whole genome shotgun (WGS) entry which is preliminary data.</text>
</comment>
<sequence length="825" mass="92575">MKVIFKIAVLGWIAHAVTALGVGFAPRPRLAEELPEPMRFQVSVATVQTPQEQAILQILLEESERRGRVDWAVRPGTVISKDSKEGMIVLAQRGQVEGLLPNELVGTWHTCLAQLHPTDTAEGFSIVTLPWHGRAIHVIAGNDVRGELFGVGWLLRHMSFAGGSVQLPTTIKIFSAPDKQIRGHQIGYRMKNNTYDAWNLTQFEQQIRDLAIFGANTVQLIAPISDDEPVSPLMPAPPLETFLGISQLLAKYGLDCDLYYPEMRKNYSDPAQTEAELKDFEALIKAMPRADALYVPGGDPGHTTPEILFPLLEKEAAIIRKYHPGATVWVSAQGFDAAEYEQFYALLAKRPEWLTGVFFGPQSRDSMETQRRRIPRQYALQFYPDIGHTMHAQFPVPQWDPVFALTEGREPICPRPLGFAHIYQHFEGLHSGFITYSEGVNDDVNKILWTELGWSSQTPAKTILGEYARWFLHREGMQEAQAVQAILGLEANWQGPLQTNREIPRTSALLEDLERHSTLEQIRGNWRWESLLYRGYYDAYVQRKFAREQQVQDAALAALRGEGTSRALVGEAKRTLSVSIVSTEEQRLHDRLFGLAGDLFRDGGLQLSVKLYGASNWERGANLDRVDTPLNDRVWMQQTMDKALTEPTESERLQALKTIVDWQHPVPGAIYDDLGSSAAEPHLVGGLGWSQDPEMYATAIDGIADRTLADGWRLSWLSYAEALYEQPLEMQYTDLNSTLQYRLRVTYAGEDYAVPLTLTAANGVEIHPARLRRSNPEVVEFAVPHGAIMDGTLRLRWTRPAGIGGGGRGRQIAEVWLIPQPPSKH</sequence>
<keyword evidence="3" id="KW-1185">Reference proteome</keyword>
<protein>
    <recommendedName>
        <fullName evidence="4">Beta-hexosaminidase bacterial type N-terminal domain-containing protein</fullName>
    </recommendedName>
</protein>
<dbReference type="Proteomes" id="UP000589520">
    <property type="component" value="Unassembled WGS sequence"/>
</dbReference>
<evidence type="ECO:0000313" key="2">
    <source>
        <dbReference type="EMBL" id="NYF80064.1"/>
    </source>
</evidence>
<dbReference type="InterPro" id="IPR029018">
    <property type="entry name" value="Hex-like_dom2"/>
</dbReference>
<dbReference type="RefSeq" id="WP_179491168.1">
    <property type="nucleotide sequence ID" value="NZ_JACCCW010000002.1"/>
</dbReference>
<dbReference type="EMBL" id="JACCCW010000002">
    <property type="protein sequence ID" value="NYF80064.1"/>
    <property type="molecule type" value="Genomic_DNA"/>
</dbReference>
<dbReference type="GO" id="GO:0005975">
    <property type="term" value="P:carbohydrate metabolic process"/>
    <property type="evidence" value="ECO:0007669"/>
    <property type="project" value="UniProtKB-ARBA"/>
</dbReference>
<dbReference type="GO" id="GO:0016787">
    <property type="term" value="F:hydrolase activity"/>
    <property type="evidence" value="ECO:0007669"/>
    <property type="project" value="UniProtKB-KW"/>
</dbReference>
<proteinExistence type="predicted"/>
<evidence type="ECO:0000313" key="3">
    <source>
        <dbReference type="Proteomes" id="UP000589520"/>
    </source>
</evidence>
<organism evidence="2 3">
    <name type="scientific">Granulicella arctica</name>
    <dbReference type="NCBI Taxonomy" id="940613"/>
    <lineage>
        <taxon>Bacteria</taxon>
        <taxon>Pseudomonadati</taxon>
        <taxon>Acidobacteriota</taxon>
        <taxon>Terriglobia</taxon>
        <taxon>Terriglobales</taxon>
        <taxon>Acidobacteriaceae</taxon>
        <taxon>Granulicella</taxon>
    </lineage>
</organism>
<evidence type="ECO:0000256" key="1">
    <source>
        <dbReference type="ARBA" id="ARBA00022801"/>
    </source>
</evidence>
<name>A0A7Y9TH12_9BACT</name>
<accession>A0A7Y9TH12</accession>
<dbReference type="SUPFAM" id="SSF55545">
    <property type="entry name" value="beta-N-acetylhexosaminidase-like domain"/>
    <property type="match status" value="1"/>
</dbReference>
<evidence type="ECO:0008006" key="4">
    <source>
        <dbReference type="Google" id="ProtNLM"/>
    </source>
</evidence>
<gene>
    <name evidence="2" type="ORF">HDF17_002384</name>
</gene>
<keyword evidence="1" id="KW-0378">Hydrolase</keyword>
<dbReference type="AlphaFoldDB" id="A0A7Y9TH12"/>
<reference evidence="2 3" key="1">
    <citation type="submission" date="2020-07" db="EMBL/GenBank/DDBJ databases">
        <title>Genomic Encyclopedia of Type Strains, Phase IV (KMG-V): Genome sequencing to study the core and pangenomes of soil and plant-associated prokaryotes.</title>
        <authorList>
            <person name="Whitman W."/>
        </authorList>
    </citation>
    <scope>NUCLEOTIDE SEQUENCE [LARGE SCALE GENOMIC DNA]</scope>
    <source>
        <strain evidence="2 3">X4EP2</strain>
    </source>
</reference>